<name>A0AAV2GNN4_9ROSI</name>
<proteinExistence type="predicted"/>
<keyword evidence="2" id="KW-1185">Reference proteome</keyword>
<dbReference type="AlphaFoldDB" id="A0AAV2GNN4"/>
<gene>
    <name evidence="1" type="ORF">LTRI10_LOCUS50349</name>
</gene>
<accession>A0AAV2GNN4</accession>
<evidence type="ECO:0008006" key="3">
    <source>
        <dbReference type="Google" id="ProtNLM"/>
    </source>
</evidence>
<reference evidence="1 2" key="1">
    <citation type="submission" date="2024-04" db="EMBL/GenBank/DDBJ databases">
        <authorList>
            <person name="Fracassetti M."/>
        </authorList>
    </citation>
    <scope>NUCLEOTIDE SEQUENCE [LARGE SCALE GENOMIC DNA]</scope>
</reference>
<evidence type="ECO:0000313" key="2">
    <source>
        <dbReference type="Proteomes" id="UP001497516"/>
    </source>
</evidence>
<dbReference type="EMBL" id="OZ034822">
    <property type="protein sequence ID" value="CAL1410965.1"/>
    <property type="molecule type" value="Genomic_DNA"/>
</dbReference>
<dbReference type="Proteomes" id="UP001497516">
    <property type="component" value="Chromosome 9"/>
</dbReference>
<sequence length="73" mass="8452">MEFAGHQYEVRTKRTISGRNGSLTIAELQMGAKRHLWNATLVWVRKKGENDRLSIGGIRGRRRDIEQLLGRVY</sequence>
<protein>
    <recommendedName>
        <fullName evidence="3">Transposase</fullName>
    </recommendedName>
</protein>
<evidence type="ECO:0000313" key="1">
    <source>
        <dbReference type="EMBL" id="CAL1410965.1"/>
    </source>
</evidence>
<organism evidence="1 2">
    <name type="scientific">Linum trigynum</name>
    <dbReference type="NCBI Taxonomy" id="586398"/>
    <lineage>
        <taxon>Eukaryota</taxon>
        <taxon>Viridiplantae</taxon>
        <taxon>Streptophyta</taxon>
        <taxon>Embryophyta</taxon>
        <taxon>Tracheophyta</taxon>
        <taxon>Spermatophyta</taxon>
        <taxon>Magnoliopsida</taxon>
        <taxon>eudicotyledons</taxon>
        <taxon>Gunneridae</taxon>
        <taxon>Pentapetalae</taxon>
        <taxon>rosids</taxon>
        <taxon>fabids</taxon>
        <taxon>Malpighiales</taxon>
        <taxon>Linaceae</taxon>
        <taxon>Linum</taxon>
    </lineage>
</organism>